<dbReference type="Proteomes" id="UP001142462">
    <property type="component" value="Unassembled WGS sequence"/>
</dbReference>
<dbReference type="EMBL" id="BSEJ01000051">
    <property type="protein sequence ID" value="GLJ63110.1"/>
    <property type="molecule type" value="Genomic_DNA"/>
</dbReference>
<proteinExistence type="predicted"/>
<gene>
    <name evidence="1" type="ORF">GCM10017576_32420</name>
</gene>
<protein>
    <submittedName>
        <fullName evidence="1">Uncharacterized protein</fullName>
    </submittedName>
</protein>
<evidence type="ECO:0000313" key="1">
    <source>
        <dbReference type="EMBL" id="GLJ63110.1"/>
    </source>
</evidence>
<reference evidence="1" key="1">
    <citation type="journal article" date="2014" name="Int. J. Syst. Evol. Microbiol.">
        <title>Complete genome sequence of Corynebacterium casei LMG S-19264T (=DSM 44701T), isolated from a smear-ripened cheese.</title>
        <authorList>
            <consortium name="US DOE Joint Genome Institute (JGI-PGF)"/>
            <person name="Walter F."/>
            <person name="Albersmeier A."/>
            <person name="Kalinowski J."/>
            <person name="Ruckert C."/>
        </authorList>
    </citation>
    <scope>NUCLEOTIDE SEQUENCE</scope>
    <source>
        <strain evidence="1">VKM Ac-1020</strain>
    </source>
</reference>
<organism evidence="1 2">
    <name type="scientific">Microbacterium barkeri</name>
    <dbReference type="NCBI Taxonomy" id="33917"/>
    <lineage>
        <taxon>Bacteria</taxon>
        <taxon>Bacillati</taxon>
        <taxon>Actinomycetota</taxon>
        <taxon>Actinomycetes</taxon>
        <taxon>Micrococcales</taxon>
        <taxon>Microbacteriaceae</taxon>
        <taxon>Microbacterium</taxon>
    </lineage>
</organism>
<comment type="caution">
    <text evidence="1">The sequence shown here is derived from an EMBL/GenBank/DDBJ whole genome shotgun (WGS) entry which is preliminary data.</text>
</comment>
<keyword evidence="2" id="KW-1185">Reference proteome</keyword>
<accession>A0A9W6H6R0</accession>
<name>A0A9W6H6R0_9MICO</name>
<reference evidence="1" key="2">
    <citation type="submission" date="2023-01" db="EMBL/GenBank/DDBJ databases">
        <authorList>
            <person name="Sun Q."/>
            <person name="Evtushenko L."/>
        </authorList>
    </citation>
    <scope>NUCLEOTIDE SEQUENCE</scope>
    <source>
        <strain evidence="1">VKM Ac-1020</strain>
    </source>
</reference>
<evidence type="ECO:0000313" key="2">
    <source>
        <dbReference type="Proteomes" id="UP001142462"/>
    </source>
</evidence>
<sequence>MIVTGKDAAVGLNGGFVHTVQLGANCLPGTECQAWNEINAAITAE</sequence>
<dbReference type="AlphaFoldDB" id="A0A9W6H6R0"/>